<proteinExistence type="predicted"/>
<dbReference type="Proteomes" id="UP001597400">
    <property type="component" value="Unassembled WGS sequence"/>
</dbReference>
<gene>
    <name evidence="1" type="ORF">ACFSGX_14025</name>
</gene>
<organism evidence="1 2">
    <name type="scientific">Sphingomonas arantia</name>
    <dbReference type="NCBI Taxonomy" id="1460676"/>
    <lineage>
        <taxon>Bacteria</taxon>
        <taxon>Pseudomonadati</taxon>
        <taxon>Pseudomonadota</taxon>
        <taxon>Alphaproteobacteria</taxon>
        <taxon>Sphingomonadales</taxon>
        <taxon>Sphingomonadaceae</taxon>
        <taxon>Sphingomonas</taxon>
    </lineage>
</organism>
<evidence type="ECO:0000313" key="1">
    <source>
        <dbReference type="EMBL" id="MFD1951887.1"/>
    </source>
</evidence>
<name>A0ABW4TYY7_9SPHN</name>
<dbReference type="RefSeq" id="WP_380930851.1">
    <property type="nucleotide sequence ID" value="NZ_JBHUGS010000004.1"/>
</dbReference>
<accession>A0ABW4TYY7</accession>
<evidence type="ECO:0000313" key="2">
    <source>
        <dbReference type="Proteomes" id="UP001597400"/>
    </source>
</evidence>
<reference evidence="2" key="1">
    <citation type="journal article" date="2019" name="Int. J. Syst. Evol. Microbiol.">
        <title>The Global Catalogue of Microorganisms (GCM) 10K type strain sequencing project: providing services to taxonomists for standard genome sequencing and annotation.</title>
        <authorList>
            <consortium name="The Broad Institute Genomics Platform"/>
            <consortium name="The Broad Institute Genome Sequencing Center for Infectious Disease"/>
            <person name="Wu L."/>
            <person name="Ma J."/>
        </authorList>
    </citation>
    <scope>NUCLEOTIDE SEQUENCE [LARGE SCALE GENOMIC DNA]</scope>
    <source>
        <strain evidence="2">CGMCC 1.12702</strain>
    </source>
</reference>
<dbReference type="EMBL" id="JBHUGS010000004">
    <property type="protein sequence ID" value="MFD1951887.1"/>
    <property type="molecule type" value="Genomic_DNA"/>
</dbReference>
<comment type="caution">
    <text evidence="1">The sequence shown here is derived from an EMBL/GenBank/DDBJ whole genome shotgun (WGS) entry which is preliminary data.</text>
</comment>
<protein>
    <submittedName>
        <fullName evidence="1">Uncharacterized protein</fullName>
    </submittedName>
</protein>
<sequence>MSASVDDRPVAGEAVGVVAAPDRVSAWMAVAQPGDEFVYATRLRLRLLPAKSPGAAAMRSLAEAGLVQLFQRLAGDSEGQWRNYVARRTSRPMLLDDDGDATVSRSDAVAEDAVLEVLTRRAALARPCPSLRELAQLTELPNEACDAAMRALAEKNVIHIGTVPAPTRRVVTILATGQATGAAR</sequence>
<keyword evidence="2" id="KW-1185">Reference proteome</keyword>